<dbReference type="Gene3D" id="3.40.50.300">
    <property type="entry name" value="P-loop containing nucleotide triphosphate hydrolases"/>
    <property type="match status" value="1"/>
</dbReference>
<organism evidence="6 7">
    <name type="scientific">Lymnaea stagnalis</name>
    <name type="common">Great pond snail</name>
    <name type="synonym">Helix stagnalis</name>
    <dbReference type="NCBI Taxonomy" id="6523"/>
    <lineage>
        <taxon>Eukaryota</taxon>
        <taxon>Metazoa</taxon>
        <taxon>Spiralia</taxon>
        <taxon>Lophotrochozoa</taxon>
        <taxon>Mollusca</taxon>
        <taxon>Gastropoda</taxon>
        <taxon>Heterobranchia</taxon>
        <taxon>Euthyneura</taxon>
        <taxon>Panpulmonata</taxon>
        <taxon>Hygrophila</taxon>
        <taxon>Lymnaeoidea</taxon>
        <taxon>Lymnaeidae</taxon>
        <taxon>Lymnaea</taxon>
    </lineage>
</organism>
<evidence type="ECO:0000256" key="3">
    <source>
        <dbReference type="ARBA" id="ARBA00023134"/>
    </source>
</evidence>
<evidence type="ECO:0000256" key="4">
    <source>
        <dbReference type="SAM" id="MobiDB-lite"/>
    </source>
</evidence>
<reference evidence="6 7" key="1">
    <citation type="submission" date="2024-04" db="EMBL/GenBank/DDBJ databases">
        <authorList>
            <consortium name="Genoscope - CEA"/>
            <person name="William W."/>
        </authorList>
    </citation>
    <scope>NUCLEOTIDE SEQUENCE [LARGE SCALE GENOMIC DNA]</scope>
</reference>
<name>A0AAV2IIY5_LYMST</name>
<dbReference type="Proteomes" id="UP001497497">
    <property type="component" value="Unassembled WGS sequence"/>
</dbReference>
<evidence type="ECO:0000259" key="5">
    <source>
        <dbReference type="Pfam" id="PF04548"/>
    </source>
</evidence>
<accession>A0AAV2IIY5</accession>
<dbReference type="InterPro" id="IPR027417">
    <property type="entry name" value="P-loop_NTPase"/>
</dbReference>
<keyword evidence="3" id="KW-0342">GTP-binding</keyword>
<comment type="caution">
    <text evidence="6">The sequence shown here is derived from an EMBL/GenBank/DDBJ whole genome shotgun (WGS) entry which is preliminary data.</text>
</comment>
<proteinExistence type="inferred from homology"/>
<gene>
    <name evidence="6" type="ORF">GSLYS_00019687001</name>
</gene>
<sequence length="308" mass="34984">MRENQEFVVIDCTGLGDTGSDMAGDIKDVLRSALDAVKMCGTESDVKTFQSDVPSKNVSAVVKNSYNKFDTDGTNDDDSTQENILTVTNNDDPSNKNTLAGTLVVRQSNEKYRGFDALIFVMKYGVRYTKQEKDSVKMIKFIFGENVFQKWGILVFTYGDNFYSDSQITFEDWCREQTGDIKNLFEEVQHRCVIFDNKTVSLELQNSQRSTFSSLIDKVNEGNVGTYQIDGTAGPLKILDKYYTISERNPGHPHEELIELERMINEELAMFSPSKPDEYKKLLELGLNDIRKHQMARVPPKKALCILL</sequence>
<dbReference type="PANTHER" id="PTHR10903:SF184">
    <property type="entry name" value="GTP-BINDING PROTEIN A"/>
    <property type="match status" value="1"/>
</dbReference>
<dbReference type="InterPro" id="IPR006703">
    <property type="entry name" value="G_AIG1"/>
</dbReference>
<keyword evidence="2" id="KW-0547">Nucleotide-binding</keyword>
<evidence type="ECO:0000313" key="7">
    <source>
        <dbReference type="Proteomes" id="UP001497497"/>
    </source>
</evidence>
<feature type="region of interest" description="Disordered" evidence="4">
    <location>
        <begin position="71"/>
        <end position="93"/>
    </location>
</feature>
<keyword evidence="7" id="KW-1185">Reference proteome</keyword>
<dbReference type="AlphaFoldDB" id="A0AAV2IIY5"/>
<protein>
    <recommendedName>
        <fullName evidence="5">AIG1-type G domain-containing protein</fullName>
    </recommendedName>
</protein>
<evidence type="ECO:0000256" key="1">
    <source>
        <dbReference type="ARBA" id="ARBA00008535"/>
    </source>
</evidence>
<dbReference type="GO" id="GO:0005525">
    <property type="term" value="F:GTP binding"/>
    <property type="evidence" value="ECO:0007669"/>
    <property type="project" value="UniProtKB-KW"/>
</dbReference>
<dbReference type="Pfam" id="PF04548">
    <property type="entry name" value="AIG1"/>
    <property type="match status" value="1"/>
</dbReference>
<feature type="domain" description="AIG1-type G" evidence="5">
    <location>
        <begin position="104"/>
        <end position="227"/>
    </location>
</feature>
<evidence type="ECO:0000256" key="2">
    <source>
        <dbReference type="ARBA" id="ARBA00022741"/>
    </source>
</evidence>
<dbReference type="PANTHER" id="PTHR10903">
    <property type="entry name" value="GTPASE, IMAP FAMILY MEMBER-RELATED"/>
    <property type="match status" value="1"/>
</dbReference>
<evidence type="ECO:0000313" key="6">
    <source>
        <dbReference type="EMBL" id="CAL1546310.1"/>
    </source>
</evidence>
<dbReference type="InterPro" id="IPR045058">
    <property type="entry name" value="GIMA/IAN/Toc"/>
</dbReference>
<comment type="similarity">
    <text evidence="1">Belongs to the TRAFAC class TrmE-Era-EngA-EngB-Septin-like GTPase superfamily. AIG1/Toc34/Toc159-like paraseptin GTPase family. IAN subfamily.</text>
</comment>
<dbReference type="EMBL" id="CAXITT010000797">
    <property type="protein sequence ID" value="CAL1546310.1"/>
    <property type="molecule type" value="Genomic_DNA"/>
</dbReference>
<feature type="compositionally biased region" description="Polar residues" evidence="4">
    <location>
        <begin position="81"/>
        <end position="93"/>
    </location>
</feature>